<dbReference type="GO" id="GO:0009772">
    <property type="term" value="P:photosynthetic electron transport in photosystem II"/>
    <property type="evidence" value="ECO:0007669"/>
    <property type="project" value="InterPro"/>
</dbReference>
<organism evidence="25 26">
    <name type="scientific">Musa balbisiana</name>
    <name type="common">Banana</name>
    <dbReference type="NCBI Taxonomy" id="52838"/>
    <lineage>
        <taxon>Eukaryota</taxon>
        <taxon>Viridiplantae</taxon>
        <taxon>Streptophyta</taxon>
        <taxon>Embryophyta</taxon>
        <taxon>Tracheophyta</taxon>
        <taxon>Spermatophyta</taxon>
        <taxon>Magnoliopsida</taxon>
        <taxon>Liliopsida</taxon>
        <taxon>Zingiberales</taxon>
        <taxon>Musaceae</taxon>
        <taxon>Musa</taxon>
    </lineage>
</organism>
<gene>
    <name evidence="25" type="ORF">C4D60_Mb00t01410</name>
</gene>
<dbReference type="InterPro" id="IPR044900">
    <property type="entry name" value="PSII_PsbC_sf"/>
</dbReference>
<evidence type="ECO:0000256" key="8">
    <source>
        <dbReference type="ARBA" id="ARBA00022692"/>
    </source>
</evidence>
<dbReference type="InterPro" id="IPR000932">
    <property type="entry name" value="PS_antenna-like"/>
</dbReference>
<evidence type="ECO:0000256" key="9">
    <source>
        <dbReference type="ARBA" id="ARBA00022723"/>
    </source>
</evidence>
<dbReference type="InterPro" id="IPR055266">
    <property type="entry name" value="D1/D2"/>
</dbReference>
<keyword evidence="11 23" id="KW-0249">Electron transport</keyword>
<comment type="catalytic activity">
    <reaction evidence="21">
        <text>2 a plastoquinone + 4 hnu + 2 H2O = 2 a plastoquinol + O2</text>
        <dbReference type="Rhea" id="RHEA:36359"/>
        <dbReference type="Rhea" id="RHEA-COMP:9561"/>
        <dbReference type="Rhea" id="RHEA-COMP:9562"/>
        <dbReference type="ChEBI" id="CHEBI:15377"/>
        <dbReference type="ChEBI" id="CHEBI:15379"/>
        <dbReference type="ChEBI" id="CHEBI:17757"/>
        <dbReference type="ChEBI" id="CHEBI:30212"/>
        <dbReference type="ChEBI" id="CHEBI:62192"/>
        <dbReference type="EC" id="1.10.3.9"/>
    </reaction>
</comment>
<sequence>MTIVLGKFTKEENDLFDIMDDWLRRDRFVFVGWSGLLLFPCAYFALGGWFTGTTFVTSWYTHGLASSYLEGCNFLTAAVSTPANSLAHSLLLLWGPEAQGDFTRWCQLGGLWTFVALHGAFALIGFMLRQFELARSVQLRPYNAIAFSAPIAVFVSVFLIYPLGQSGWFFAPSFGVAAIFRFILFFQGFHNWTLNPFHMMGVAGVLGAALLCAIHGATVENTLFEDGDGANTFRAFNPTQAEETYSMVTANRFWSQIFGVAFSNKRWLHFFMLFVPVTVLGFGGIYHALLGPETLEESFPFFGYVFVLGWRLRISLMKTLYSLRRFYHVETLFNGTLALAGRDQETTGFAWWAGNARLINLSGKLLGAHVAHAGLITLEESFPFFGYVWKDRNKMTTILGIHLILLGLGAFLLVLKAVYFGGIYDTWAPGGGDVRKITNLTLSPSVIFGYLLKSPFGGEGWIVSVDDLEDIIGGHVWLGSICILGGIWHILTKPFAWARRAFVWSGEAYLSYSLGALSVFGFIACCFVWFNNTAYPSEFYGPTGPEASQAQAFTFLVRDQRLGANVGSAQGPTGLGKYLMRSPTGEIIFGGETMRFWDLRAPWLEPLRGPNGLDLSRLKKDIQPWQERRSAEYMTHAPLGSLNSVGGVATEINAVNYVSPRSWLATSHFVLGFFFFVGHLWHAGRARAAAAGFEKGIDRDLEPVLSMTPLS</sequence>
<evidence type="ECO:0000256" key="23">
    <source>
        <dbReference type="RuleBase" id="RU004333"/>
    </source>
</evidence>
<dbReference type="InterPro" id="IPR005868">
    <property type="entry name" value="PSII_PsbD/D2"/>
</dbReference>
<comment type="subcellular location">
    <subcellularLocation>
        <location evidence="1">Membrane</location>
        <topology evidence="1">Multi-pass membrane protein</topology>
    </subcellularLocation>
</comment>
<evidence type="ECO:0000256" key="15">
    <source>
        <dbReference type="ARBA" id="ARBA00023002"/>
    </source>
</evidence>
<evidence type="ECO:0000256" key="11">
    <source>
        <dbReference type="ARBA" id="ARBA00022982"/>
    </source>
</evidence>
<evidence type="ECO:0000256" key="16">
    <source>
        <dbReference type="ARBA" id="ARBA00023004"/>
    </source>
</evidence>
<keyword evidence="19 23" id="KW-0604">Photosystem II</keyword>
<keyword evidence="7" id="KW-0934">Plastid</keyword>
<evidence type="ECO:0000256" key="24">
    <source>
        <dbReference type="SAM" id="Phobius"/>
    </source>
</evidence>
<feature type="transmembrane region" description="Helical" evidence="24">
    <location>
        <begin position="471"/>
        <end position="491"/>
    </location>
</feature>
<dbReference type="PANTHER" id="PTHR33149">
    <property type="entry name" value="PHOTOSYSTEM II PROTEIN D1"/>
    <property type="match status" value="1"/>
</dbReference>
<keyword evidence="8 23" id="KW-0812">Transmembrane</keyword>
<dbReference type="Gene3D" id="1.20.85.10">
    <property type="entry name" value="Photosystem II protein D1-like"/>
    <property type="match status" value="1"/>
</dbReference>
<dbReference type="Pfam" id="PF00124">
    <property type="entry name" value="Photo_RC"/>
    <property type="match status" value="1"/>
</dbReference>
<feature type="transmembrane region" description="Helical" evidence="24">
    <location>
        <begin position="399"/>
        <end position="419"/>
    </location>
</feature>
<keyword evidence="10" id="KW-0460">Magnesium</keyword>
<evidence type="ECO:0000256" key="21">
    <source>
        <dbReference type="ARBA" id="ARBA00048801"/>
    </source>
</evidence>
<dbReference type="NCBIfam" id="TIGR01152">
    <property type="entry name" value="psbD"/>
    <property type="match status" value="1"/>
</dbReference>
<feature type="transmembrane region" description="Helical" evidence="24">
    <location>
        <begin position="141"/>
        <end position="161"/>
    </location>
</feature>
<evidence type="ECO:0000313" key="25">
    <source>
        <dbReference type="EMBL" id="THU43415.1"/>
    </source>
</evidence>
<dbReference type="Proteomes" id="UP000317650">
    <property type="component" value="Unassembled WGS sequence"/>
</dbReference>
<feature type="transmembrane region" description="Helical" evidence="24">
    <location>
        <begin position="167"/>
        <end position="189"/>
    </location>
</feature>
<name>A0A4S8I6D8_MUSBA</name>
<reference evidence="25 26" key="1">
    <citation type="journal article" date="2019" name="Nat. Plants">
        <title>Genome sequencing of Musa balbisiana reveals subgenome evolution and function divergence in polyploid bananas.</title>
        <authorList>
            <person name="Yao X."/>
        </authorList>
    </citation>
    <scope>NUCLEOTIDE SEQUENCE [LARGE SCALE GENOMIC DNA]</scope>
    <source>
        <strain evidence="26">cv. DH-PKW</strain>
        <tissue evidence="25">Leaves</tissue>
    </source>
</reference>
<keyword evidence="6" id="KW-0597">Phosphoprotein</keyword>
<feature type="transmembrane region" description="Helical" evidence="24">
    <location>
        <begin position="267"/>
        <end position="289"/>
    </location>
</feature>
<accession>A0A4S8I6D8</accession>
<keyword evidence="15" id="KW-0560">Oxidoreductase</keyword>
<feature type="transmembrane region" description="Helical" evidence="24">
    <location>
        <begin position="301"/>
        <end position="321"/>
    </location>
</feature>
<dbReference type="STRING" id="52838.A0A4S8I6D8"/>
<protein>
    <recommendedName>
        <fullName evidence="23">Photosystem II D2 protein</fullName>
    </recommendedName>
</protein>
<feature type="transmembrane region" description="Helical" evidence="24">
    <location>
        <begin position="28"/>
        <end position="50"/>
    </location>
</feature>
<dbReference type="Pfam" id="PF00421">
    <property type="entry name" value="PSII"/>
    <property type="match status" value="2"/>
</dbReference>
<evidence type="ECO:0000256" key="7">
    <source>
        <dbReference type="ARBA" id="ARBA00022640"/>
    </source>
</evidence>
<keyword evidence="26" id="KW-1185">Reference proteome</keyword>
<comment type="similarity">
    <text evidence="2 22">Belongs to the reaction center PufL/M/PsbA/D family.</text>
</comment>
<dbReference type="SUPFAM" id="SSF161077">
    <property type="entry name" value="Photosystem II antenna protein-like"/>
    <property type="match status" value="1"/>
</dbReference>
<keyword evidence="5 23" id="KW-0602">Photosynthesis</keyword>
<dbReference type="InterPro" id="IPR005869">
    <property type="entry name" value="PSII_PsbC"/>
</dbReference>
<feature type="transmembrane region" description="Helical" evidence="24">
    <location>
        <begin position="512"/>
        <end position="530"/>
    </location>
</feature>
<evidence type="ECO:0000256" key="19">
    <source>
        <dbReference type="ARBA" id="ARBA00023276"/>
    </source>
</evidence>
<dbReference type="InterPro" id="IPR055265">
    <property type="entry name" value="Photo_RC_L/M_CS"/>
</dbReference>
<keyword evidence="17 23" id="KW-0472">Membrane</keyword>
<keyword evidence="16 23" id="KW-0408">Iron</keyword>
<dbReference type="PRINTS" id="PR00256">
    <property type="entry name" value="REACTNCENTRE"/>
</dbReference>
<feature type="transmembrane region" description="Helical" evidence="24">
    <location>
        <begin position="111"/>
        <end position="129"/>
    </location>
</feature>
<feature type="transmembrane region" description="Helical" evidence="24">
    <location>
        <begin position="663"/>
        <end position="681"/>
    </location>
</feature>
<dbReference type="InterPro" id="IPR000484">
    <property type="entry name" value="Photo_RC_L/M"/>
</dbReference>
<evidence type="ECO:0000256" key="2">
    <source>
        <dbReference type="ARBA" id="ARBA00008204"/>
    </source>
</evidence>
<keyword evidence="18" id="KW-0464">Manganese</keyword>
<evidence type="ECO:0000256" key="17">
    <source>
        <dbReference type="ARBA" id="ARBA00023136"/>
    </source>
</evidence>
<evidence type="ECO:0000256" key="6">
    <source>
        <dbReference type="ARBA" id="ARBA00022553"/>
    </source>
</evidence>
<dbReference type="PANTHER" id="PTHR33149:SF12">
    <property type="entry name" value="PHOTOSYSTEM II D2 PROTEIN"/>
    <property type="match status" value="1"/>
</dbReference>
<dbReference type="Gene3D" id="1.10.10.670">
    <property type="entry name" value="photosystem ii from thermosynechococcus elongatus"/>
    <property type="match status" value="1"/>
</dbReference>
<evidence type="ECO:0000256" key="12">
    <source>
        <dbReference type="ARBA" id="ARBA00022989"/>
    </source>
</evidence>
<dbReference type="InterPro" id="IPR036001">
    <property type="entry name" value="PS_II_antenna-like_sf"/>
</dbReference>
<keyword evidence="13" id="KW-0007">Acetylation</keyword>
<dbReference type="AlphaFoldDB" id="A0A4S8I6D8"/>
<evidence type="ECO:0000256" key="20">
    <source>
        <dbReference type="ARBA" id="ARBA00045803"/>
    </source>
</evidence>
<dbReference type="InterPro" id="IPR036854">
    <property type="entry name" value="Photo_II_D1/D2_sf"/>
</dbReference>
<keyword evidence="14" id="KW-0157">Chromophore</keyword>
<comment type="caution">
    <text evidence="25">The sequence shown here is derived from an EMBL/GenBank/DDBJ whole genome shotgun (WGS) entry which is preliminary data.</text>
</comment>
<evidence type="ECO:0000256" key="1">
    <source>
        <dbReference type="ARBA" id="ARBA00004141"/>
    </source>
</evidence>
<evidence type="ECO:0000256" key="10">
    <source>
        <dbReference type="ARBA" id="ARBA00022842"/>
    </source>
</evidence>
<dbReference type="GO" id="GO:0010242">
    <property type="term" value="F:oxygen evolving activity"/>
    <property type="evidence" value="ECO:0007669"/>
    <property type="project" value="UniProtKB-EC"/>
</dbReference>
<dbReference type="EMBL" id="PYDT01000110">
    <property type="protein sequence ID" value="THU43415.1"/>
    <property type="molecule type" value="Genomic_DNA"/>
</dbReference>
<evidence type="ECO:0000256" key="14">
    <source>
        <dbReference type="ARBA" id="ARBA00022991"/>
    </source>
</evidence>
<dbReference type="GO" id="GO:0009535">
    <property type="term" value="C:chloroplast thylakoid membrane"/>
    <property type="evidence" value="ECO:0007669"/>
    <property type="project" value="TreeGrafter"/>
</dbReference>
<evidence type="ECO:0000256" key="4">
    <source>
        <dbReference type="ARBA" id="ARBA00022494"/>
    </source>
</evidence>
<evidence type="ECO:0000256" key="5">
    <source>
        <dbReference type="ARBA" id="ARBA00022531"/>
    </source>
</evidence>
<keyword evidence="9 23" id="KW-0479">Metal-binding</keyword>
<dbReference type="GO" id="GO:0016168">
    <property type="term" value="F:chlorophyll binding"/>
    <property type="evidence" value="ECO:0007669"/>
    <property type="project" value="UniProtKB-KW"/>
</dbReference>
<dbReference type="FunFam" id="1.10.10.670:FF:000001">
    <property type="entry name" value="Photosystem II CP43 reaction center protein"/>
    <property type="match status" value="1"/>
</dbReference>
<dbReference type="SUPFAM" id="SSF81483">
    <property type="entry name" value="Bacterial photosystem II reaction centre, L and M subunits"/>
    <property type="match status" value="1"/>
</dbReference>
<dbReference type="PROSITE" id="PS00244">
    <property type="entry name" value="REACTION_CENTER"/>
    <property type="match status" value="1"/>
</dbReference>
<comment type="function">
    <text evidence="20">Photosystem II (PSII) is a light-driven water:plastoquinone oxidoreductase that uses light energy to abstract electrons from H(2)O, generating O(2) and a proton gradient subsequently used for ATP formation. It consists of a core antenna complex that captures photons, and an electron transfer chain that converts photonic excitation into a charge separation. The D1/D2 (PsbA/PsbD) reaction center heterodimer binds P680, the primary electron donor of PSII as well as several subsequent electron acceptors. D2 is needed for assembly of a stable PSII complex.</text>
</comment>
<keyword evidence="3 23" id="KW-0813">Transport</keyword>
<dbReference type="GO" id="GO:0009523">
    <property type="term" value="C:photosystem II"/>
    <property type="evidence" value="ECO:0007669"/>
    <property type="project" value="UniProtKB-KW"/>
</dbReference>
<evidence type="ECO:0000256" key="18">
    <source>
        <dbReference type="ARBA" id="ARBA00023211"/>
    </source>
</evidence>
<proteinExistence type="inferred from homology"/>
<keyword evidence="12 24" id="KW-1133">Transmembrane helix</keyword>
<evidence type="ECO:0000313" key="26">
    <source>
        <dbReference type="Proteomes" id="UP000317650"/>
    </source>
</evidence>
<evidence type="ECO:0000256" key="22">
    <source>
        <dbReference type="RuleBase" id="RU004331"/>
    </source>
</evidence>
<dbReference type="NCBIfam" id="TIGR01153">
    <property type="entry name" value="psbC"/>
    <property type="match status" value="1"/>
</dbReference>
<evidence type="ECO:0000256" key="13">
    <source>
        <dbReference type="ARBA" id="ARBA00022990"/>
    </source>
</evidence>
<keyword evidence="4" id="KW-0148">Chlorophyll</keyword>
<evidence type="ECO:0000256" key="3">
    <source>
        <dbReference type="ARBA" id="ARBA00022448"/>
    </source>
</evidence>
<dbReference type="GO" id="GO:0046872">
    <property type="term" value="F:metal ion binding"/>
    <property type="evidence" value="ECO:0007669"/>
    <property type="project" value="UniProtKB-KW"/>
</dbReference>